<sequence length="302" mass="34888">MPKERKTSASKKSSQPKQRKNRRQIHLFETPEFQEKLKRSIDENLEKITQEEGFVFPTNIPLKDLISPCKRTSGRKGKVTRPQNAFILYHSRFDEGVEERFPKPWEPMPRIFKHTPGILQNAPLSTIPSTEIKFYQDTSASSHIIQIQQDNSAEPEYYDSTDSTLTDLKCENEPPEMIMMNYFDEIENATMNPGTLSFDGNQIDSSPEDSSNEEINDFLPTTSNFPFDMQSQLYYSSSIDDSQIYTDQLTTIPSFNDQSSVNNMNNLNALYENDSLQAYNMEFLNGWPDDQLIHNLTLNIHK</sequence>
<dbReference type="EMBL" id="CAMKVN010000158">
    <property type="protein sequence ID" value="CAI2164482.1"/>
    <property type="molecule type" value="Genomic_DNA"/>
</dbReference>
<protein>
    <submittedName>
        <fullName evidence="2">14455_t:CDS:1</fullName>
    </submittedName>
</protein>
<keyword evidence="3" id="KW-1185">Reference proteome</keyword>
<organism evidence="2 3">
    <name type="scientific">Funneliformis geosporum</name>
    <dbReference type="NCBI Taxonomy" id="1117311"/>
    <lineage>
        <taxon>Eukaryota</taxon>
        <taxon>Fungi</taxon>
        <taxon>Fungi incertae sedis</taxon>
        <taxon>Mucoromycota</taxon>
        <taxon>Glomeromycotina</taxon>
        <taxon>Glomeromycetes</taxon>
        <taxon>Glomerales</taxon>
        <taxon>Glomeraceae</taxon>
        <taxon>Funneliformis</taxon>
    </lineage>
</organism>
<proteinExistence type="predicted"/>
<dbReference type="Proteomes" id="UP001153678">
    <property type="component" value="Unassembled WGS sequence"/>
</dbReference>
<gene>
    <name evidence="2" type="ORF">FWILDA_LOCUS1590</name>
</gene>
<evidence type="ECO:0000256" key="1">
    <source>
        <dbReference type="SAM" id="MobiDB-lite"/>
    </source>
</evidence>
<dbReference type="OrthoDB" id="6247875at2759"/>
<name>A0A9W4SCP8_9GLOM</name>
<comment type="caution">
    <text evidence="2">The sequence shown here is derived from an EMBL/GenBank/DDBJ whole genome shotgun (WGS) entry which is preliminary data.</text>
</comment>
<reference evidence="2" key="1">
    <citation type="submission" date="2022-08" db="EMBL/GenBank/DDBJ databases">
        <authorList>
            <person name="Kallberg Y."/>
            <person name="Tangrot J."/>
            <person name="Rosling A."/>
        </authorList>
    </citation>
    <scope>NUCLEOTIDE SEQUENCE</scope>
    <source>
        <strain evidence="2">Wild A</strain>
    </source>
</reference>
<evidence type="ECO:0000313" key="2">
    <source>
        <dbReference type="EMBL" id="CAI2164482.1"/>
    </source>
</evidence>
<evidence type="ECO:0000313" key="3">
    <source>
        <dbReference type="Proteomes" id="UP001153678"/>
    </source>
</evidence>
<accession>A0A9W4SCP8</accession>
<feature type="region of interest" description="Disordered" evidence="1">
    <location>
        <begin position="1"/>
        <end position="26"/>
    </location>
</feature>
<dbReference type="AlphaFoldDB" id="A0A9W4SCP8"/>